<protein>
    <submittedName>
        <fullName evidence="2">Uncharacterized protein</fullName>
    </submittedName>
</protein>
<proteinExistence type="predicted"/>
<organism evidence="2 3">
    <name type="scientific">Rhizorhabdus histidinilytica</name>
    <dbReference type="NCBI Taxonomy" id="439228"/>
    <lineage>
        <taxon>Bacteria</taxon>
        <taxon>Pseudomonadati</taxon>
        <taxon>Pseudomonadota</taxon>
        <taxon>Alphaproteobacteria</taxon>
        <taxon>Sphingomonadales</taxon>
        <taxon>Sphingomonadaceae</taxon>
        <taxon>Rhizorhabdus</taxon>
    </lineage>
</organism>
<dbReference type="RefSeq" id="WP_079648631.1">
    <property type="nucleotide sequence ID" value="NZ_FUYM01000005.1"/>
</dbReference>
<evidence type="ECO:0000313" key="3">
    <source>
        <dbReference type="Proteomes" id="UP000189818"/>
    </source>
</evidence>
<evidence type="ECO:0000313" key="2">
    <source>
        <dbReference type="EMBL" id="SKB72503.1"/>
    </source>
</evidence>
<feature type="signal peptide" evidence="1">
    <location>
        <begin position="1"/>
        <end position="22"/>
    </location>
</feature>
<feature type="chain" id="PRO_5010566444" evidence="1">
    <location>
        <begin position="23"/>
        <end position="247"/>
    </location>
</feature>
<accession>A0A1T5DM10</accession>
<keyword evidence="1" id="KW-0732">Signal</keyword>
<keyword evidence="3" id="KW-1185">Reference proteome</keyword>
<dbReference type="EMBL" id="FUYM01000005">
    <property type="protein sequence ID" value="SKB72503.1"/>
    <property type="molecule type" value="Genomic_DNA"/>
</dbReference>
<dbReference type="Proteomes" id="UP000189818">
    <property type="component" value="Unassembled WGS sequence"/>
</dbReference>
<dbReference type="STRING" id="439228.SAMN06295920_105272"/>
<sequence>MRRILGAAVGTAILFGAGTAQAGLRAVYIDVREAKQLQIDVHDNGDARIAEVGSEDYGLLIGGEFYIVDVEGKKATVARLKDVATAIDRVLPPIFKGLFDQAAETRPKVALTIEPGEPGSAGGREGRVYHVKGLDSSKPDKPADYLISSDPDLKPVGAALEQFMNAAIVPSAPLLGSMATEMIGETRTIFALGTPIDVDGRFRLNLASKAAFPSAYFRLPAQPQSVEALVLSMKQSMEKGDGGEEGK</sequence>
<name>A0A1T5DM10_9SPHN</name>
<dbReference type="AlphaFoldDB" id="A0A1T5DM10"/>
<dbReference type="OrthoDB" id="7555532at2"/>
<gene>
    <name evidence="2" type="ORF">SAMN06295920_105272</name>
</gene>
<reference evidence="3" key="1">
    <citation type="submission" date="2017-02" db="EMBL/GenBank/DDBJ databases">
        <authorList>
            <person name="Varghese N."/>
            <person name="Submissions S."/>
        </authorList>
    </citation>
    <scope>NUCLEOTIDE SEQUENCE [LARGE SCALE GENOMIC DNA]</scope>
    <source>
        <strain evidence="3">UM2</strain>
    </source>
</reference>
<evidence type="ECO:0000256" key="1">
    <source>
        <dbReference type="SAM" id="SignalP"/>
    </source>
</evidence>